<accession>A0A7N2MH14</accession>
<reference evidence="5 6" key="1">
    <citation type="journal article" date="2016" name="G3 (Bethesda)">
        <title>First Draft Assembly and Annotation of the Genome of a California Endemic Oak Quercus lobata Nee (Fagaceae).</title>
        <authorList>
            <person name="Sork V.L."/>
            <person name="Fitz-Gibbon S.T."/>
            <person name="Puiu D."/>
            <person name="Crepeau M."/>
            <person name="Gugger P.F."/>
            <person name="Sherman R."/>
            <person name="Stevens K."/>
            <person name="Langley C.H."/>
            <person name="Pellegrini M."/>
            <person name="Salzberg S.L."/>
        </authorList>
    </citation>
    <scope>NUCLEOTIDE SEQUENCE [LARGE SCALE GENOMIC DNA]</scope>
    <source>
        <strain evidence="5 6">cv. SW786</strain>
    </source>
</reference>
<evidence type="ECO:0000256" key="2">
    <source>
        <dbReference type="ARBA" id="ARBA00022729"/>
    </source>
</evidence>
<dbReference type="Gramene" id="QL09p008953:mrna">
    <property type="protein sequence ID" value="QL09p008953:mrna"/>
    <property type="gene ID" value="QL09p008953"/>
</dbReference>
<dbReference type="AlphaFoldDB" id="A0A7N2MH14"/>
<evidence type="ECO:0000313" key="6">
    <source>
        <dbReference type="Proteomes" id="UP000594261"/>
    </source>
</evidence>
<keyword evidence="6" id="KW-1185">Reference proteome</keyword>
<name>A0A7N2MH14_QUELO</name>
<evidence type="ECO:0000256" key="1">
    <source>
        <dbReference type="ARBA" id="ARBA00004167"/>
    </source>
</evidence>
<dbReference type="EnsemblPlants" id="QL09p008953:mrna">
    <property type="protein sequence ID" value="QL09p008953:mrna"/>
    <property type="gene ID" value="QL09p008953"/>
</dbReference>
<sequence length="99" mass="11193">MARGLTFTVRLTAFIAITCCATAMVNHNCTASSCGNIHNISFPFRLKTDPENCGYDYPYNTYLQKGTKVNYWHLELARSLVWMSCEKPVNSPLYLDTST</sequence>
<proteinExistence type="predicted"/>
<evidence type="ECO:0000259" key="4">
    <source>
        <dbReference type="Pfam" id="PF13947"/>
    </source>
</evidence>
<organism evidence="5 6">
    <name type="scientific">Quercus lobata</name>
    <name type="common">Valley oak</name>
    <dbReference type="NCBI Taxonomy" id="97700"/>
    <lineage>
        <taxon>Eukaryota</taxon>
        <taxon>Viridiplantae</taxon>
        <taxon>Streptophyta</taxon>
        <taxon>Embryophyta</taxon>
        <taxon>Tracheophyta</taxon>
        <taxon>Spermatophyta</taxon>
        <taxon>Magnoliopsida</taxon>
        <taxon>eudicotyledons</taxon>
        <taxon>Gunneridae</taxon>
        <taxon>Pentapetalae</taxon>
        <taxon>rosids</taxon>
        <taxon>fabids</taxon>
        <taxon>Fagales</taxon>
        <taxon>Fagaceae</taxon>
        <taxon>Quercus</taxon>
    </lineage>
</organism>
<keyword evidence="2 3" id="KW-0732">Signal</keyword>
<feature type="domain" description="Wall-associated receptor kinase galacturonan-binding" evidence="4">
    <location>
        <begin position="29"/>
        <end position="56"/>
    </location>
</feature>
<dbReference type="PROSITE" id="PS51257">
    <property type="entry name" value="PROKAR_LIPOPROTEIN"/>
    <property type="match status" value="1"/>
</dbReference>
<reference evidence="5" key="2">
    <citation type="submission" date="2021-01" db="UniProtKB">
        <authorList>
            <consortium name="EnsemblPlants"/>
        </authorList>
    </citation>
    <scope>IDENTIFICATION</scope>
</reference>
<dbReference type="GO" id="GO:0016020">
    <property type="term" value="C:membrane"/>
    <property type="evidence" value="ECO:0007669"/>
    <property type="project" value="UniProtKB-SubCell"/>
</dbReference>
<dbReference type="GO" id="GO:0030247">
    <property type="term" value="F:polysaccharide binding"/>
    <property type="evidence" value="ECO:0007669"/>
    <property type="project" value="InterPro"/>
</dbReference>
<dbReference type="Pfam" id="PF13947">
    <property type="entry name" value="GUB_WAK_bind"/>
    <property type="match status" value="1"/>
</dbReference>
<dbReference type="Proteomes" id="UP000594261">
    <property type="component" value="Chromosome 9"/>
</dbReference>
<feature type="signal peptide" evidence="3">
    <location>
        <begin position="1"/>
        <end position="23"/>
    </location>
</feature>
<dbReference type="InParanoid" id="A0A7N2MH14"/>
<comment type="subcellular location">
    <subcellularLocation>
        <location evidence="1">Membrane</location>
        <topology evidence="1">Single-pass membrane protein</topology>
    </subcellularLocation>
</comment>
<protein>
    <recommendedName>
        <fullName evidence="4">Wall-associated receptor kinase galacturonan-binding domain-containing protein</fullName>
    </recommendedName>
</protein>
<feature type="chain" id="PRO_5029579034" description="Wall-associated receptor kinase galacturonan-binding domain-containing protein" evidence="3">
    <location>
        <begin position="24"/>
        <end position="99"/>
    </location>
</feature>
<dbReference type="EMBL" id="LRBV02000009">
    <property type="status" value="NOT_ANNOTATED_CDS"/>
    <property type="molecule type" value="Genomic_DNA"/>
</dbReference>
<evidence type="ECO:0000313" key="5">
    <source>
        <dbReference type="EnsemblPlants" id="QL09p008953:mrna"/>
    </source>
</evidence>
<evidence type="ECO:0000256" key="3">
    <source>
        <dbReference type="SAM" id="SignalP"/>
    </source>
</evidence>
<dbReference type="InterPro" id="IPR025287">
    <property type="entry name" value="WAK_GUB"/>
</dbReference>